<evidence type="ECO:0000313" key="1">
    <source>
        <dbReference type="EMBL" id="KAK2941462.1"/>
    </source>
</evidence>
<evidence type="ECO:0000313" key="2">
    <source>
        <dbReference type="Proteomes" id="UP001281761"/>
    </source>
</evidence>
<protein>
    <submittedName>
        <fullName evidence="1">Uncharacterized protein</fullName>
    </submittedName>
</protein>
<proteinExistence type="predicted"/>
<sequence>MIQPERSTHGKGDDTLYELGLCAAIWPSLRDCFDIEFNDDCLNSHLYISITPNSINTFLRIQLSGTGFIRSYVVTLTSGFSFVVTAGVFPSGCV</sequence>
<comment type="caution">
    <text evidence="1">The sequence shown here is derived from an EMBL/GenBank/DDBJ whole genome shotgun (WGS) entry which is preliminary data.</text>
</comment>
<reference evidence="1 2" key="1">
    <citation type="journal article" date="2022" name="bioRxiv">
        <title>Genomics of Preaxostyla Flagellates Illuminates Evolutionary Transitions and the Path Towards Mitochondrial Loss.</title>
        <authorList>
            <person name="Novak L.V.F."/>
            <person name="Treitli S.C."/>
            <person name="Pyrih J."/>
            <person name="Halakuc P."/>
            <person name="Pipaliya S.V."/>
            <person name="Vacek V."/>
            <person name="Brzon O."/>
            <person name="Soukal P."/>
            <person name="Eme L."/>
            <person name="Dacks J.B."/>
            <person name="Karnkowska A."/>
            <person name="Elias M."/>
            <person name="Hampl V."/>
        </authorList>
    </citation>
    <scope>NUCLEOTIDE SEQUENCE [LARGE SCALE GENOMIC DNA]</scope>
    <source>
        <strain evidence="1">NAU3</strain>
        <tissue evidence="1">Gut</tissue>
    </source>
</reference>
<gene>
    <name evidence="1" type="ORF">BLNAU_23609</name>
</gene>
<dbReference type="EMBL" id="JARBJD010000498">
    <property type="protein sequence ID" value="KAK2941462.1"/>
    <property type="molecule type" value="Genomic_DNA"/>
</dbReference>
<keyword evidence="2" id="KW-1185">Reference proteome</keyword>
<accession>A0ABQ9WPQ1</accession>
<dbReference type="Proteomes" id="UP001281761">
    <property type="component" value="Unassembled WGS sequence"/>
</dbReference>
<name>A0ABQ9WPQ1_9EUKA</name>
<organism evidence="1 2">
    <name type="scientific">Blattamonas nauphoetae</name>
    <dbReference type="NCBI Taxonomy" id="2049346"/>
    <lineage>
        <taxon>Eukaryota</taxon>
        <taxon>Metamonada</taxon>
        <taxon>Preaxostyla</taxon>
        <taxon>Oxymonadida</taxon>
        <taxon>Blattamonas</taxon>
    </lineage>
</organism>